<organism evidence="1 2">
    <name type="scientific">Bacillus thuringiensis</name>
    <dbReference type="NCBI Taxonomy" id="1428"/>
    <lineage>
        <taxon>Bacteria</taxon>
        <taxon>Bacillati</taxon>
        <taxon>Bacillota</taxon>
        <taxon>Bacilli</taxon>
        <taxon>Bacillales</taxon>
        <taxon>Bacillaceae</taxon>
        <taxon>Bacillus</taxon>
        <taxon>Bacillus cereus group</taxon>
    </lineage>
</organism>
<evidence type="ECO:0000313" key="1">
    <source>
        <dbReference type="EMBL" id="MDY0855246.1"/>
    </source>
</evidence>
<sequence>MHAVLTKETLVNKQEQLESKLWELLLLGETNGDVKESIENIKESLAIKTKND</sequence>
<accession>A0AAW9GRI3</accession>
<gene>
    <name evidence="1" type="ORF">SOH20_31145</name>
</gene>
<protein>
    <submittedName>
        <fullName evidence="1">Uncharacterized protein</fullName>
    </submittedName>
</protein>
<name>A0AAW9GRI3_BACTU</name>
<comment type="caution">
    <text evidence="1">The sequence shown here is derived from an EMBL/GenBank/DDBJ whole genome shotgun (WGS) entry which is preliminary data.</text>
</comment>
<dbReference type="RefSeq" id="WP_320483989.1">
    <property type="nucleotide sequence ID" value="NZ_JAXCMD010000021.1"/>
</dbReference>
<evidence type="ECO:0000313" key="2">
    <source>
        <dbReference type="Proteomes" id="UP001274571"/>
    </source>
</evidence>
<proteinExistence type="predicted"/>
<dbReference type="EMBL" id="JAXCMD010000021">
    <property type="protein sequence ID" value="MDY0855246.1"/>
    <property type="molecule type" value="Genomic_DNA"/>
</dbReference>
<dbReference type="Proteomes" id="UP001274571">
    <property type="component" value="Unassembled WGS sequence"/>
</dbReference>
<reference evidence="1" key="1">
    <citation type="submission" date="2023-11" db="EMBL/GenBank/DDBJ databases">
        <title>Genome Sequence of Bacillus thuringiensis stain BLB 30AF.</title>
        <authorList>
            <person name="Farhat A."/>
        </authorList>
    </citation>
    <scope>NUCLEOTIDE SEQUENCE</scope>
    <source>
        <strain evidence="1">BLB30AF</strain>
    </source>
</reference>
<dbReference type="AlphaFoldDB" id="A0AAW9GRI3"/>